<keyword evidence="5 7" id="KW-1133">Transmembrane helix</keyword>
<keyword evidence="3 7" id="KW-0812">Transmembrane</keyword>
<evidence type="ECO:0000256" key="7">
    <source>
        <dbReference type="SAM" id="Phobius"/>
    </source>
</evidence>
<keyword evidence="6 7" id="KW-0472">Membrane</keyword>
<dbReference type="GO" id="GO:0051604">
    <property type="term" value="P:protein maturation"/>
    <property type="evidence" value="ECO:0007669"/>
    <property type="project" value="InterPro"/>
</dbReference>
<dbReference type="EMBL" id="CAADFH010000010">
    <property type="protein sequence ID" value="VFJ90180.1"/>
    <property type="molecule type" value="Genomic_DNA"/>
</dbReference>
<evidence type="ECO:0000259" key="8">
    <source>
        <dbReference type="Pfam" id="PF06762"/>
    </source>
</evidence>
<evidence type="ECO:0000256" key="4">
    <source>
        <dbReference type="ARBA" id="ARBA00022824"/>
    </source>
</evidence>
<feature type="transmembrane region" description="Helical" evidence="7">
    <location>
        <begin position="82"/>
        <end position="100"/>
    </location>
</feature>
<feature type="domain" description="Lipase maturation factor 1/2 C-terminal" evidence="9">
    <location>
        <begin position="344"/>
        <end position="473"/>
    </location>
</feature>
<dbReference type="InterPro" id="IPR057433">
    <property type="entry name" value="LMF1/2_C"/>
</dbReference>
<feature type="domain" description="Lipase maturation factor 1/2 N-terminal" evidence="8">
    <location>
        <begin position="127"/>
        <end position="275"/>
    </location>
</feature>
<evidence type="ECO:0000313" key="10">
    <source>
        <dbReference type="EMBL" id="VFJ90180.1"/>
    </source>
</evidence>
<dbReference type="Pfam" id="PF25179">
    <property type="entry name" value="LMF1_C"/>
    <property type="match status" value="1"/>
</dbReference>
<proteinExistence type="inferred from homology"/>
<sequence>MNPISRYFGSLFQPDTERYLTAWVFLRLLALIYFAAFLSSSGQMTGLVGPQGILPYQETLDAASGWQRLAMPTVFWISSDDWALQGASYAGCLFALLLFFGRWQTLSLVMLFVLYLSLFHAGQIFLDFQWDYLLLETGFLAIFLRAGPSGMVILLYHWLLFRLRFLSGVAKLVTEDPNWANLGALEYYFETQPLPHVGAWYAHHLPDWLLMTGTGFTLAMELVVPFFIFLPRPFRVTAALLTIVMQLSIIATSNHNFINLLTILLCLLLLDDRIVARFVPERLRERLMKRKRQKATPKVPAIVLAVAIFGTSLPLTASMVTGIEPSGSFLQVIHFARGYGLGAIYHVFPTMQTERLELVIEGSANGRHWWPYRFRYKPNDTDTAPRFIVPHQPRLDWMMWFVPTQAPMMIDWFERFLWRLAQNEPTVTALLEQNPFADEPPRFLRILAYRYRFTTPEERKKTGEWWQAEYLGRFPHQVPPRFP</sequence>
<keyword evidence="4" id="KW-0256">Endoplasmic reticulum</keyword>
<evidence type="ECO:0000256" key="2">
    <source>
        <dbReference type="ARBA" id="ARBA00005512"/>
    </source>
</evidence>
<organism evidence="10">
    <name type="scientific">Candidatus Kentrum sp. LFY</name>
    <dbReference type="NCBI Taxonomy" id="2126342"/>
    <lineage>
        <taxon>Bacteria</taxon>
        <taxon>Pseudomonadati</taxon>
        <taxon>Pseudomonadota</taxon>
        <taxon>Gammaproteobacteria</taxon>
        <taxon>Candidatus Kentrum</taxon>
    </lineage>
</organism>
<feature type="transmembrane region" description="Helical" evidence="7">
    <location>
        <begin position="299"/>
        <end position="323"/>
    </location>
</feature>
<evidence type="ECO:0000256" key="5">
    <source>
        <dbReference type="ARBA" id="ARBA00022989"/>
    </source>
</evidence>
<name>A0A450UCQ8_9GAMM</name>
<accession>A0A450UCQ8</accession>
<evidence type="ECO:0000256" key="1">
    <source>
        <dbReference type="ARBA" id="ARBA00004477"/>
    </source>
</evidence>
<feature type="transmembrane region" description="Helical" evidence="7">
    <location>
        <begin position="20"/>
        <end position="38"/>
    </location>
</feature>
<reference evidence="10" key="1">
    <citation type="submission" date="2019-02" db="EMBL/GenBank/DDBJ databases">
        <authorList>
            <person name="Gruber-Vodicka R. H."/>
            <person name="Seah K. B. B."/>
        </authorList>
    </citation>
    <scope>NUCLEOTIDE SEQUENCE</scope>
    <source>
        <strain evidence="10">BECK_M6</strain>
    </source>
</reference>
<dbReference type="InterPro" id="IPR057434">
    <property type="entry name" value="LMF1/2_N"/>
</dbReference>
<feature type="transmembrane region" description="Helical" evidence="7">
    <location>
        <begin position="208"/>
        <end position="229"/>
    </location>
</feature>
<evidence type="ECO:0000256" key="6">
    <source>
        <dbReference type="ARBA" id="ARBA00023136"/>
    </source>
</evidence>
<evidence type="ECO:0000259" key="9">
    <source>
        <dbReference type="Pfam" id="PF25179"/>
    </source>
</evidence>
<comment type="subcellular location">
    <subcellularLocation>
        <location evidence="1">Endoplasmic reticulum membrane</location>
        <topology evidence="1">Multi-pass membrane protein</topology>
    </subcellularLocation>
</comment>
<dbReference type="PANTHER" id="PTHR14463">
    <property type="entry name" value="LIPASE MATURATION FACTOR"/>
    <property type="match status" value="1"/>
</dbReference>
<dbReference type="AlphaFoldDB" id="A0A450UCQ8"/>
<protein>
    <submittedName>
        <fullName evidence="10">Lipase maturation factor</fullName>
    </submittedName>
</protein>
<dbReference type="PANTHER" id="PTHR14463:SF10">
    <property type="entry name" value="LIPASE MATURATION FACTOR 1"/>
    <property type="match status" value="1"/>
</dbReference>
<comment type="similarity">
    <text evidence="2">Belongs to the lipase maturation factor family.</text>
</comment>
<evidence type="ECO:0000256" key="3">
    <source>
        <dbReference type="ARBA" id="ARBA00022692"/>
    </source>
</evidence>
<dbReference type="InterPro" id="IPR009613">
    <property type="entry name" value="LMF"/>
</dbReference>
<dbReference type="Pfam" id="PF06762">
    <property type="entry name" value="LMF1"/>
    <property type="match status" value="1"/>
</dbReference>
<gene>
    <name evidence="10" type="ORF">BECKLFY1418A_GA0070994_101036</name>
</gene>
<feature type="transmembrane region" description="Helical" evidence="7">
    <location>
        <begin position="106"/>
        <end position="126"/>
    </location>
</feature>
<feature type="transmembrane region" description="Helical" evidence="7">
    <location>
        <begin position="138"/>
        <end position="159"/>
    </location>
</feature>